<sequence>MEMHSNEDDSSPPPPREPAHPSRVPSHWPYLLSSFGSDKFSSSSSDPRRSFSLCFTNPRASIRPFPRGEDGSNTNLELFRAEVQHPGSQPRTFPVSTMLRRHILQVSIRRPLVRLPSQVPSYLSLRREYSVQPQHNRPQGSGSSGKPPDSGSLLPKFAIGSVALSAAFIAAYQTGYLDKYLIKEPHGIPESTNAGATVADPENSKDFNDIKHDSAHLGKSIAEHSVYESNASTRSVEESSNVPIPNVAHSAESTNSYSDRSQVDSTSVNQDNSQSQVSSSQELTDEDANNIQANDNMGSPSIMSSNSAKGGSDQPEDRFVFKSQVEIPDNESHEAVKSTPTLKQDEKVPIKSETNSTATQAVSIHSQPQEVPHDITTQPSPLVDEYYLRHKDESPEANPSDKVFEDLNGAYISKDGKLVLDLIQAIHEAEKRQAEIDSRFFNEQKKIMKEKYEKDLKDARVRELMYAEKEALLAKELKKERARAISALKSLEENLEEKHRKEIEEKESDAELNLKKIQELSKVEVATAIASEKASQIEKMAEANLHIDALCMAFYARSQEARQTHSVHKLALGVLSLEDALSKGLPIQNEIEALHPYLEWIDKDSLLKLAFSSLPEETLKHGADTLWQLNHKFDDLKGSIRHFSLIPPGGGGILTHFLAQVASWLKVHEVDRSGDGIESLMNKVETLLAEEKLIEAADELEKGVKGTEAAKVVDEWVRRTRNRAIARQALTLLQAYASTISV</sequence>
<organism evidence="10 11">
    <name type="scientific">Cuscuta campestris</name>
    <dbReference type="NCBI Taxonomy" id="132261"/>
    <lineage>
        <taxon>Eukaryota</taxon>
        <taxon>Viridiplantae</taxon>
        <taxon>Streptophyta</taxon>
        <taxon>Embryophyta</taxon>
        <taxon>Tracheophyta</taxon>
        <taxon>Spermatophyta</taxon>
        <taxon>Magnoliopsida</taxon>
        <taxon>eudicotyledons</taxon>
        <taxon>Gunneridae</taxon>
        <taxon>Pentapetalae</taxon>
        <taxon>asterids</taxon>
        <taxon>lamiids</taxon>
        <taxon>Solanales</taxon>
        <taxon>Convolvulaceae</taxon>
        <taxon>Cuscuteae</taxon>
        <taxon>Cuscuta</taxon>
        <taxon>Cuscuta subgen. Grammica</taxon>
        <taxon>Cuscuta sect. Cleistogrammica</taxon>
    </lineage>
</organism>
<feature type="compositionally biased region" description="Polar residues" evidence="9">
    <location>
        <begin position="352"/>
        <end position="378"/>
    </location>
</feature>
<feature type="compositionally biased region" description="Basic and acidic residues" evidence="9">
    <location>
        <begin position="202"/>
        <end position="211"/>
    </location>
</feature>
<dbReference type="Pfam" id="PF09731">
    <property type="entry name" value="Mitofilin"/>
    <property type="match status" value="1"/>
</dbReference>
<keyword evidence="7" id="KW-0472">Membrane</keyword>
<evidence type="ECO:0000256" key="5">
    <source>
        <dbReference type="ARBA" id="ARBA00022989"/>
    </source>
</evidence>
<keyword evidence="4" id="KW-0999">Mitochondrion inner membrane</keyword>
<feature type="region of interest" description="Disordered" evidence="9">
    <location>
        <begin position="192"/>
        <end position="211"/>
    </location>
</feature>
<dbReference type="Proteomes" id="UP000595140">
    <property type="component" value="Unassembled WGS sequence"/>
</dbReference>
<dbReference type="EMBL" id="OOIL02000451">
    <property type="protein sequence ID" value="VFQ65405.1"/>
    <property type="molecule type" value="Genomic_DNA"/>
</dbReference>
<feature type="region of interest" description="Disordered" evidence="9">
    <location>
        <begin position="130"/>
        <end position="150"/>
    </location>
</feature>
<keyword evidence="6" id="KW-0496">Mitochondrion</keyword>
<evidence type="ECO:0000256" key="4">
    <source>
        <dbReference type="ARBA" id="ARBA00022792"/>
    </source>
</evidence>
<dbReference type="GO" id="GO:0042407">
    <property type="term" value="P:cristae formation"/>
    <property type="evidence" value="ECO:0007669"/>
    <property type="project" value="TreeGrafter"/>
</dbReference>
<comment type="subcellular location">
    <subcellularLocation>
        <location evidence="1">Mitochondrion inner membrane</location>
    </subcellularLocation>
</comment>
<gene>
    <name evidence="10" type="ORF">CCAM_LOCUS7181</name>
</gene>
<feature type="region of interest" description="Disordered" evidence="9">
    <location>
        <begin position="228"/>
        <end position="378"/>
    </location>
</feature>
<proteinExistence type="inferred from homology"/>
<feature type="region of interest" description="Disordered" evidence="9">
    <location>
        <begin position="1"/>
        <end position="25"/>
    </location>
</feature>
<evidence type="ECO:0000256" key="9">
    <source>
        <dbReference type="SAM" id="MobiDB-lite"/>
    </source>
</evidence>
<dbReference type="PANTHER" id="PTHR15415">
    <property type="entry name" value="MITOFILIN"/>
    <property type="match status" value="1"/>
</dbReference>
<comment type="similarity">
    <text evidence="2">Belongs to the MICOS complex subunit Mic60 family.</text>
</comment>
<evidence type="ECO:0000256" key="6">
    <source>
        <dbReference type="ARBA" id="ARBA00023128"/>
    </source>
</evidence>
<dbReference type="PANTHER" id="PTHR15415:SF7">
    <property type="entry name" value="MICOS COMPLEX SUBUNIT MIC60"/>
    <property type="match status" value="1"/>
</dbReference>
<reference evidence="10 11" key="1">
    <citation type="submission" date="2018-04" db="EMBL/GenBank/DDBJ databases">
        <authorList>
            <person name="Vogel A."/>
        </authorList>
    </citation>
    <scope>NUCLEOTIDE SEQUENCE [LARGE SCALE GENOMIC DNA]</scope>
</reference>
<evidence type="ECO:0000313" key="11">
    <source>
        <dbReference type="Proteomes" id="UP000595140"/>
    </source>
</evidence>
<keyword evidence="8" id="KW-0175">Coiled coil</keyword>
<name>A0A484KLT4_9ASTE</name>
<feature type="compositionally biased region" description="Polar residues" evidence="9">
    <location>
        <begin position="228"/>
        <end position="243"/>
    </location>
</feature>
<feature type="coiled-coil region" evidence="8">
    <location>
        <begin position="442"/>
        <end position="520"/>
    </location>
</feature>
<dbReference type="AlphaFoldDB" id="A0A484KLT4"/>
<protein>
    <recommendedName>
        <fullName evidence="12">MICOS complex subunit MIC60</fullName>
    </recommendedName>
</protein>
<evidence type="ECO:0000256" key="1">
    <source>
        <dbReference type="ARBA" id="ARBA00004273"/>
    </source>
</evidence>
<evidence type="ECO:0000313" key="10">
    <source>
        <dbReference type="EMBL" id="VFQ65405.1"/>
    </source>
</evidence>
<feature type="compositionally biased region" description="Polar residues" evidence="9">
    <location>
        <begin position="289"/>
        <end position="309"/>
    </location>
</feature>
<evidence type="ECO:0008006" key="12">
    <source>
        <dbReference type="Google" id="ProtNLM"/>
    </source>
</evidence>
<dbReference type="GO" id="GO:0061617">
    <property type="term" value="C:MICOS complex"/>
    <property type="evidence" value="ECO:0007669"/>
    <property type="project" value="TreeGrafter"/>
</dbReference>
<dbReference type="InterPro" id="IPR019133">
    <property type="entry name" value="MIC60"/>
</dbReference>
<evidence type="ECO:0000256" key="7">
    <source>
        <dbReference type="ARBA" id="ARBA00023136"/>
    </source>
</evidence>
<evidence type="ECO:0000256" key="2">
    <source>
        <dbReference type="ARBA" id="ARBA00010877"/>
    </source>
</evidence>
<keyword evidence="11" id="KW-1185">Reference proteome</keyword>
<accession>A0A484KLT4</accession>
<evidence type="ECO:0000256" key="3">
    <source>
        <dbReference type="ARBA" id="ARBA00022692"/>
    </source>
</evidence>
<keyword evidence="5" id="KW-1133">Transmembrane helix</keyword>
<evidence type="ECO:0000256" key="8">
    <source>
        <dbReference type="SAM" id="Coils"/>
    </source>
</evidence>
<feature type="compositionally biased region" description="Low complexity" evidence="9">
    <location>
        <begin position="138"/>
        <end position="150"/>
    </location>
</feature>
<feature type="compositionally biased region" description="Polar residues" evidence="9">
    <location>
        <begin position="251"/>
        <end position="260"/>
    </location>
</feature>
<feature type="compositionally biased region" description="Low complexity" evidence="9">
    <location>
        <begin position="264"/>
        <end position="281"/>
    </location>
</feature>
<keyword evidence="3" id="KW-0812">Transmembrane</keyword>
<dbReference type="OrthoDB" id="10261039at2759"/>